<evidence type="ECO:0000313" key="2">
    <source>
        <dbReference type="Proteomes" id="UP001372834"/>
    </source>
</evidence>
<feature type="non-terminal residue" evidence="1">
    <location>
        <position position="52"/>
    </location>
</feature>
<organism evidence="1 2">
    <name type="scientific">Polyplax serrata</name>
    <name type="common">Common mouse louse</name>
    <dbReference type="NCBI Taxonomy" id="468196"/>
    <lineage>
        <taxon>Eukaryota</taxon>
        <taxon>Metazoa</taxon>
        <taxon>Ecdysozoa</taxon>
        <taxon>Arthropoda</taxon>
        <taxon>Hexapoda</taxon>
        <taxon>Insecta</taxon>
        <taxon>Pterygota</taxon>
        <taxon>Neoptera</taxon>
        <taxon>Paraneoptera</taxon>
        <taxon>Psocodea</taxon>
        <taxon>Troctomorpha</taxon>
        <taxon>Phthiraptera</taxon>
        <taxon>Anoplura</taxon>
        <taxon>Polyplacidae</taxon>
        <taxon>Polyplax</taxon>
    </lineage>
</organism>
<dbReference type="Proteomes" id="UP001372834">
    <property type="component" value="Unassembled WGS sequence"/>
</dbReference>
<evidence type="ECO:0000313" key="1">
    <source>
        <dbReference type="EMBL" id="KAK6632780.1"/>
    </source>
</evidence>
<dbReference type="AlphaFoldDB" id="A0AAN8PHQ0"/>
<comment type="caution">
    <text evidence="1">The sequence shown here is derived from an EMBL/GenBank/DDBJ whole genome shotgun (WGS) entry which is preliminary data.</text>
</comment>
<reference evidence="1 2" key="1">
    <citation type="submission" date="2023-10" db="EMBL/GenBank/DDBJ databases">
        <title>Genomes of two closely related lineages of the louse Polyplax serrata with different host specificities.</title>
        <authorList>
            <person name="Martinu J."/>
            <person name="Tarabai H."/>
            <person name="Stefka J."/>
            <person name="Hypsa V."/>
        </authorList>
    </citation>
    <scope>NUCLEOTIDE SEQUENCE [LARGE SCALE GENOMIC DNA]</scope>
    <source>
        <strain evidence="1">HR10_N</strain>
    </source>
</reference>
<sequence>MSHVHRFHTSDLQGDVPTSCGLQVPRNYKTLFPRAVTVRSVLGLLRLSVEAT</sequence>
<protein>
    <submittedName>
        <fullName evidence="1">Uncharacterized protein</fullName>
    </submittedName>
</protein>
<gene>
    <name evidence="1" type="ORF">RUM43_013551</name>
</gene>
<accession>A0AAN8PHQ0</accession>
<dbReference type="EMBL" id="JAWJWE010000007">
    <property type="protein sequence ID" value="KAK6632780.1"/>
    <property type="molecule type" value="Genomic_DNA"/>
</dbReference>
<proteinExistence type="predicted"/>
<name>A0AAN8PHQ0_POLSC</name>